<organism evidence="2 3">
    <name type="scientific">Apophysomyces ossiformis</name>
    <dbReference type="NCBI Taxonomy" id="679940"/>
    <lineage>
        <taxon>Eukaryota</taxon>
        <taxon>Fungi</taxon>
        <taxon>Fungi incertae sedis</taxon>
        <taxon>Mucoromycota</taxon>
        <taxon>Mucoromycotina</taxon>
        <taxon>Mucoromycetes</taxon>
        <taxon>Mucorales</taxon>
        <taxon>Mucorineae</taxon>
        <taxon>Mucoraceae</taxon>
        <taxon>Apophysomyces</taxon>
    </lineage>
</organism>
<dbReference type="EMBL" id="JABAYA010000217">
    <property type="protein sequence ID" value="KAF7722030.1"/>
    <property type="molecule type" value="Genomic_DNA"/>
</dbReference>
<reference evidence="2" key="1">
    <citation type="submission" date="2020-01" db="EMBL/GenBank/DDBJ databases">
        <title>Genome Sequencing of Three Apophysomyces-Like Fungal Strains Confirms a Novel Fungal Genus in the Mucoromycota with divergent Burkholderia-like Endosymbiotic Bacteria.</title>
        <authorList>
            <person name="Stajich J.E."/>
            <person name="Macias A.M."/>
            <person name="Carter-House D."/>
            <person name="Lovett B."/>
            <person name="Kasson L.R."/>
            <person name="Berry K."/>
            <person name="Grigoriev I."/>
            <person name="Chang Y."/>
            <person name="Spatafora J."/>
            <person name="Kasson M.T."/>
        </authorList>
    </citation>
    <scope>NUCLEOTIDE SEQUENCE</scope>
    <source>
        <strain evidence="2">NRRL A-21654</strain>
    </source>
</reference>
<proteinExistence type="predicted"/>
<dbReference type="AlphaFoldDB" id="A0A8H7BGV4"/>
<evidence type="ECO:0000313" key="3">
    <source>
        <dbReference type="Proteomes" id="UP000605846"/>
    </source>
</evidence>
<accession>A0A8H7BGV4</accession>
<feature type="compositionally biased region" description="Low complexity" evidence="1">
    <location>
        <begin position="77"/>
        <end position="91"/>
    </location>
</feature>
<dbReference type="OrthoDB" id="2421456at2759"/>
<comment type="caution">
    <text evidence="2">The sequence shown here is derived from an EMBL/GenBank/DDBJ whole genome shotgun (WGS) entry which is preliminary data.</text>
</comment>
<feature type="region of interest" description="Disordered" evidence="1">
    <location>
        <begin position="45"/>
        <end position="94"/>
    </location>
</feature>
<dbReference type="Proteomes" id="UP000605846">
    <property type="component" value="Unassembled WGS sequence"/>
</dbReference>
<keyword evidence="3" id="KW-1185">Reference proteome</keyword>
<feature type="compositionally biased region" description="Acidic residues" evidence="1">
    <location>
        <begin position="148"/>
        <end position="157"/>
    </location>
</feature>
<protein>
    <submittedName>
        <fullName evidence="2">Uncharacterized protein</fullName>
    </submittedName>
</protein>
<feature type="region of interest" description="Disordered" evidence="1">
    <location>
        <begin position="119"/>
        <end position="163"/>
    </location>
</feature>
<sequence>MDYFRKTSPKAWKFSDAIKAYAQDHPQRQDREIIGLVKKDLREIAKNSGSPDKVSKATELLQARRTDENKSAFTKKSNSNSNAESSGSNSNAIAQQTSGNVNDFRYCNFEKSTNTFNMNIQGSATRSGSQKLIGQQEEGEESDKADGEDQETNDDNDLPLRPPMETATTTNIRAKDFREKVFQLATNAVGLEIKPNLMMDEAAQLQSYIKAFNPQSLGERLDLLAARLVSCNLEETSVMVALKYENPMALSRVLYCLNPSVHKVYKHMMRDPQLWESASAIKPDLPRGLKLESKRIFSEVIERCRGEDGKLNKKLLDIAVCKKKIELLECHEEPEPQLLQVLDILSAIANNFPEKPCNRQHMKGPSETTFYRKFAQILDVIMRDSRLEIDDGERVCQASKDIANRNMRFNGGKKQLNAFGRRIDLILASSGVEFSTSEWKRDNVTLSTALKQQCKNVRMNKAILTNLLSNPIPHDVRNQVFSLGMDWTGSVGYIFCVQELEDAYVAKPICTVNFPRSINEISDFLPTLDSLFVWKNHHEQLMDILLPAINNRKSEEFLGRLVYSGKSELNADEIEYSPNVFFTPSKKRRCSAVEEDELSDLDC</sequence>
<feature type="compositionally biased region" description="Polar residues" evidence="1">
    <location>
        <begin position="119"/>
        <end position="133"/>
    </location>
</feature>
<evidence type="ECO:0000313" key="2">
    <source>
        <dbReference type="EMBL" id="KAF7722030.1"/>
    </source>
</evidence>
<evidence type="ECO:0000256" key="1">
    <source>
        <dbReference type="SAM" id="MobiDB-lite"/>
    </source>
</evidence>
<gene>
    <name evidence="2" type="ORF">EC973_003752</name>
</gene>
<name>A0A8H7BGV4_9FUNG</name>